<dbReference type="HOGENOM" id="CLU_2490864_0_0_3"/>
<dbReference type="InterPro" id="IPR023170">
    <property type="entry name" value="HhH_base_excis_C"/>
</dbReference>
<keyword evidence="8" id="KW-0255">Endonuclease</keyword>
<sequence>MTVDTHVKSLSQRLGLTKHKEPTRIEKDLMSLLPQADWENFAIRLIYHGRAVCKARKPECYNCQLAHLCPAAQ</sequence>
<dbReference type="FunFam" id="1.10.1670.10:FF:000001">
    <property type="entry name" value="Endonuclease III"/>
    <property type="match status" value="1"/>
</dbReference>
<comment type="caution">
    <text evidence="8">The sequence shown here is derived from an EMBL/GenBank/DDBJ whole genome shotgun (WGS) entry which is preliminary data.</text>
</comment>
<keyword evidence="2" id="KW-0479">Metal-binding</keyword>
<evidence type="ECO:0000256" key="2">
    <source>
        <dbReference type="ARBA" id="ARBA00022723"/>
    </source>
</evidence>
<dbReference type="EMBL" id="CAIO01000362">
    <property type="protein sequence ID" value="CCI27061.1"/>
    <property type="molecule type" value="Genomic_DNA"/>
</dbReference>
<dbReference type="SMART" id="SM00525">
    <property type="entry name" value="FES"/>
    <property type="match status" value="1"/>
</dbReference>
<dbReference type="PANTHER" id="PTHR10359">
    <property type="entry name" value="A/G-SPECIFIC ADENINE GLYCOSYLASE/ENDONUCLEASE III"/>
    <property type="match status" value="1"/>
</dbReference>
<gene>
    <name evidence="8" type="ORF">MICAH_4240030</name>
</gene>
<name>I4HYD7_MICAE</name>
<dbReference type="SUPFAM" id="SSF48150">
    <property type="entry name" value="DNA-glycosylase"/>
    <property type="match status" value="1"/>
</dbReference>
<dbReference type="GO" id="GO:0046872">
    <property type="term" value="F:metal ion binding"/>
    <property type="evidence" value="ECO:0007669"/>
    <property type="project" value="UniProtKB-KW"/>
</dbReference>
<keyword evidence="1" id="KW-0004">4Fe-4S</keyword>
<reference evidence="8 9" key="1">
    <citation type="submission" date="2012-04" db="EMBL/GenBank/DDBJ databases">
        <authorList>
            <person name="Genoscope - CEA"/>
        </authorList>
    </citation>
    <scope>NUCLEOTIDE SEQUENCE [LARGE SCALE GENOMIC DNA]</scope>
    <source>
        <strain evidence="8 9">9809</strain>
    </source>
</reference>
<dbReference type="GO" id="GO:0006285">
    <property type="term" value="P:base-excision repair, AP site formation"/>
    <property type="evidence" value="ECO:0007669"/>
    <property type="project" value="TreeGrafter"/>
</dbReference>
<evidence type="ECO:0000256" key="1">
    <source>
        <dbReference type="ARBA" id="ARBA00022485"/>
    </source>
</evidence>
<dbReference type="GO" id="GO:0140078">
    <property type="term" value="F:class I DNA-(apurinic or apyrimidinic site) endonuclease activity"/>
    <property type="evidence" value="ECO:0007669"/>
    <property type="project" value="UniProtKB-EC"/>
</dbReference>
<dbReference type="GO" id="GO:0019104">
    <property type="term" value="F:DNA N-glycosylase activity"/>
    <property type="evidence" value="ECO:0007669"/>
    <property type="project" value="TreeGrafter"/>
</dbReference>
<evidence type="ECO:0000256" key="7">
    <source>
        <dbReference type="ARBA" id="ARBA00023295"/>
    </source>
</evidence>
<dbReference type="AlphaFoldDB" id="I4HYD7"/>
<evidence type="ECO:0000313" key="9">
    <source>
        <dbReference type="Proteomes" id="UP000004775"/>
    </source>
</evidence>
<keyword evidence="4" id="KW-0378">Hydrolase</keyword>
<accession>I4HYD7</accession>
<dbReference type="GO" id="GO:0051539">
    <property type="term" value="F:4 iron, 4 sulfur cluster binding"/>
    <property type="evidence" value="ECO:0007669"/>
    <property type="project" value="UniProtKB-KW"/>
</dbReference>
<evidence type="ECO:0000256" key="3">
    <source>
        <dbReference type="ARBA" id="ARBA00022763"/>
    </source>
</evidence>
<keyword evidence="5" id="KW-0408">Iron</keyword>
<dbReference type="Proteomes" id="UP000004775">
    <property type="component" value="Unassembled WGS sequence"/>
</dbReference>
<keyword evidence="3" id="KW-0227">DNA damage</keyword>
<dbReference type="InterPro" id="IPR011257">
    <property type="entry name" value="DNA_glycosylase"/>
</dbReference>
<proteinExistence type="predicted"/>
<keyword evidence="7" id="KW-0326">Glycosidase</keyword>
<evidence type="ECO:0000256" key="6">
    <source>
        <dbReference type="ARBA" id="ARBA00023014"/>
    </source>
</evidence>
<keyword evidence="6" id="KW-0411">Iron-sulfur</keyword>
<evidence type="ECO:0000256" key="4">
    <source>
        <dbReference type="ARBA" id="ARBA00022801"/>
    </source>
</evidence>
<dbReference type="Gene3D" id="1.10.1670.10">
    <property type="entry name" value="Helix-hairpin-Helix base-excision DNA repair enzymes (C-terminal)"/>
    <property type="match status" value="1"/>
</dbReference>
<organism evidence="8 9">
    <name type="scientific">Microcystis aeruginosa PCC 9809</name>
    <dbReference type="NCBI Taxonomy" id="1160285"/>
    <lineage>
        <taxon>Bacteria</taxon>
        <taxon>Bacillati</taxon>
        <taxon>Cyanobacteriota</taxon>
        <taxon>Cyanophyceae</taxon>
        <taxon>Oscillatoriophycideae</taxon>
        <taxon>Chroococcales</taxon>
        <taxon>Microcystaceae</taxon>
        <taxon>Microcystis</taxon>
    </lineage>
</organism>
<protein>
    <submittedName>
        <fullName evidence="8">Endonuclease III</fullName>
        <ecNumber evidence="8">4.2.99.18</ecNumber>
    </submittedName>
</protein>
<keyword evidence="8" id="KW-0540">Nuclease</keyword>
<evidence type="ECO:0000256" key="5">
    <source>
        <dbReference type="ARBA" id="ARBA00023004"/>
    </source>
</evidence>
<dbReference type="PANTHER" id="PTHR10359:SF18">
    <property type="entry name" value="ENDONUCLEASE III"/>
    <property type="match status" value="1"/>
</dbReference>
<dbReference type="InterPro" id="IPR003651">
    <property type="entry name" value="Endonuclease3_FeS-loop_motif"/>
</dbReference>
<evidence type="ECO:0000313" key="8">
    <source>
        <dbReference type="EMBL" id="CCI27061.1"/>
    </source>
</evidence>
<dbReference type="EC" id="4.2.99.18" evidence="8"/>
<keyword evidence="8" id="KW-0456">Lyase</keyword>